<name>A0A0K9P0R7_ZOSMR</name>
<dbReference type="PANTHER" id="PTHR45666">
    <property type="entry name" value="TYPE IV INOSITOL POLYPHOSPHATE 5-PHOSPHATASE 9"/>
    <property type="match status" value="1"/>
</dbReference>
<dbReference type="SMART" id="SM00128">
    <property type="entry name" value="IPPc"/>
    <property type="match status" value="1"/>
</dbReference>
<accession>A0A0K9P0R7</accession>
<dbReference type="OrthoDB" id="62798at2759"/>
<organism evidence="4 5">
    <name type="scientific">Zostera marina</name>
    <name type="common">Eelgrass</name>
    <dbReference type="NCBI Taxonomy" id="29655"/>
    <lineage>
        <taxon>Eukaryota</taxon>
        <taxon>Viridiplantae</taxon>
        <taxon>Streptophyta</taxon>
        <taxon>Embryophyta</taxon>
        <taxon>Tracheophyta</taxon>
        <taxon>Spermatophyta</taxon>
        <taxon>Magnoliopsida</taxon>
        <taxon>Liliopsida</taxon>
        <taxon>Zosteraceae</taxon>
        <taxon>Zostera</taxon>
    </lineage>
</organism>
<dbReference type="PANTHER" id="PTHR45666:SF20">
    <property type="entry name" value="TYPE I INOSITOL POLYPHOSPHATE 5-PHOSPHATASE 10"/>
    <property type="match status" value="1"/>
</dbReference>
<comment type="caution">
    <text evidence="4">The sequence shown here is derived from an EMBL/GenBank/DDBJ whole genome shotgun (WGS) entry which is preliminary data.</text>
</comment>
<dbReference type="InterPro" id="IPR045849">
    <property type="entry name" value="IP5P_plant"/>
</dbReference>
<keyword evidence="5" id="KW-1185">Reference proteome</keyword>
<evidence type="ECO:0000256" key="2">
    <source>
        <dbReference type="ARBA" id="ARBA00022801"/>
    </source>
</evidence>
<dbReference type="STRING" id="29655.A0A0K9P0R7"/>
<dbReference type="GO" id="GO:0004439">
    <property type="term" value="F:phosphatidylinositol-4,5-bisphosphate 5-phosphatase activity"/>
    <property type="evidence" value="ECO:0000318"/>
    <property type="project" value="GO_Central"/>
</dbReference>
<dbReference type="Gene3D" id="3.60.10.10">
    <property type="entry name" value="Endonuclease/exonuclease/phosphatase"/>
    <property type="match status" value="1"/>
</dbReference>
<protein>
    <submittedName>
        <fullName evidence="4">Inositol-1, 4, 5-trisphosphate 5-Phosphatase-like protein</fullName>
    </submittedName>
</protein>
<dbReference type="GO" id="GO:0046856">
    <property type="term" value="P:phosphatidylinositol dephosphorylation"/>
    <property type="evidence" value="ECO:0000318"/>
    <property type="project" value="GO_Central"/>
</dbReference>
<evidence type="ECO:0000259" key="3">
    <source>
        <dbReference type="SMART" id="SM00128"/>
    </source>
</evidence>
<dbReference type="GO" id="GO:0034485">
    <property type="term" value="F:phosphatidylinositol-3,4,5-trisphosphate 5-phosphatase activity"/>
    <property type="evidence" value="ECO:0000318"/>
    <property type="project" value="GO_Central"/>
</dbReference>
<sequence>MVHVFLFFSTKIWIDGFHVKYLFSISSRSFVELRSMFDKQISTVSILSVHDFNMMLRSVNFAACALPPDSQKYRVFAATWNVGGKPPDIGMNLEETLLPAGDRSDIYVLGFQEIVPLNAGNVLVIEDNEPAAKWLSLINRALNKPPEFMSSSDVSASSTTTKNSSVSFFQKSSLKSISRSFRTEQGKRVKTCNCHYESLKKNRRESCFRCPKGYLLNDMVVSAKAATVTQQLYGIVACKQMVGIFVTVWARKELVQYIGHLRVASVGHGIFGCFRNKGSICVSMSLHQTSFCFICSHLASGEKEGNGKRRNADVIEILKNTQFPKICKKPFRRNPEKILEHDRVIWLGDLNYRISLSYNETRNFLQDNNWSSLLEKDQLKMERKQGKVFEGWNEGNIYFAPTYKYSSNSDAYMGETMAATTKNRRTPAWCDRILWHGNGIEQLSYIRVESKFSDHRPVTATFLVEVGITDVTLKNQLGDPGMKVAIEELLPKTRTQC</sequence>
<gene>
    <name evidence="4" type="ORF">ZOSMA_44G00260</name>
</gene>
<dbReference type="EMBL" id="LFYR01001330">
    <property type="protein sequence ID" value="KMZ62626.1"/>
    <property type="molecule type" value="Genomic_DNA"/>
</dbReference>
<dbReference type="InterPro" id="IPR000300">
    <property type="entry name" value="IPPc"/>
</dbReference>
<dbReference type="InterPro" id="IPR036691">
    <property type="entry name" value="Endo/exonu/phosph_ase_sf"/>
</dbReference>
<feature type="domain" description="Inositol polyphosphate-related phosphatase" evidence="3">
    <location>
        <begin position="71"/>
        <end position="470"/>
    </location>
</feature>
<dbReference type="SUPFAM" id="SSF56219">
    <property type="entry name" value="DNase I-like"/>
    <property type="match status" value="1"/>
</dbReference>
<evidence type="ECO:0000313" key="5">
    <source>
        <dbReference type="Proteomes" id="UP000036987"/>
    </source>
</evidence>
<evidence type="ECO:0000256" key="1">
    <source>
        <dbReference type="ARBA" id="ARBA00010768"/>
    </source>
</evidence>
<proteinExistence type="inferred from homology"/>
<keyword evidence="2" id="KW-0378">Hydrolase</keyword>
<evidence type="ECO:0000313" key="4">
    <source>
        <dbReference type="EMBL" id="KMZ62626.1"/>
    </source>
</evidence>
<reference evidence="5" key="1">
    <citation type="journal article" date="2016" name="Nature">
        <title>The genome of the seagrass Zostera marina reveals angiosperm adaptation to the sea.</title>
        <authorList>
            <person name="Olsen J.L."/>
            <person name="Rouze P."/>
            <person name="Verhelst B."/>
            <person name="Lin Y.-C."/>
            <person name="Bayer T."/>
            <person name="Collen J."/>
            <person name="Dattolo E."/>
            <person name="De Paoli E."/>
            <person name="Dittami S."/>
            <person name="Maumus F."/>
            <person name="Michel G."/>
            <person name="Kersting A."/>
            <person name="Lauritano C."/>
            <person name="Lohaus R."/>
            <person name="Toepel M."/>
            <person name="Tonon T."/>
            <person name="Vanneste K."/>
            <person name="Amirebrahimi M."/>
            <person name="Brakel J."/>
            <person name="Bostroem C."/>
            <person name="Chovatia M."/>
            <person name="Grimwood J."/>
            <person name="Jenkins J.W."/>
            <person name="Jueterbock A."/>
            <person name="Mraz A."/>
            <person name="Stam W.T."/>
            <person name="Tice H."/>
            <person name="Bornberg-Bauer E."/>
            <person name="Green P.J."/>
            <person name="Pearson G.A."/>
            <person name="Procaccini G."/>
            <person name="Duarte C.M."/>
            <person name="Schmutz J."/>
            <person name="Reusch T.B.H."/>
            <person name="Van de Peer Y."/>
        </authorList>
    </citation>
    <scope>NUCLEOTIDE SEQUENCE [LARGE SCALE GENOMIC DNA]</scope>
    <source>
        <strain evidence="5">cv. Finnish</strain>
    </source>
</reference>
<dbReference type="Proteomes" id="UP000036987">
    <property type="component" value="Unassembled WGS sequence"/>
</dbReference>
<comment type="similarity">
    <text evidence="1">Belongs to the inositol polyphosphate 5-phosphatase family.</text>
</comment>
<dbReference type="Pfam" id="PF22669">
    <property type="entry name" value="Exo_endo_phos2"/>
    <property type="match status" value="1"/>
</dbReference>
<dbReference type="OMA" id="FLMENNW"/>
<dbReference type="GO" id="GO:0004445">
    <property type="term" value="F:inositol-polyphosphate 5-phosphatase activity"/>
    <property type="evidence" value="ECO:0007669"/>
    <property type="project" value="InterPro"/>
</dbReference>
<dbReference type="AlphaFoldDB" id="A0A0K9P0R7"/>